<keyword evidence="3" id="KW-1185">Reference proteome</keyword>
<organism evidence="2 3">
    <name type="scientific">Symbiodinium necroappetens</name>
    <dbReference type="NCBI Taxonomy" id="1628268"/>
    <lineage>
        <taxon>Eukaryota</taxon>
        <taxon>Sar</taxon>
        <taxon>Alveolata</taxon>
        <taxon>Dinophyceae</taxon>
        <taxon>Suessiales</taxon>
        <taxon>Symbiodiniaceae</taxon>
        <taxon>Symbiodinium</taxon>
    </lineage>
</organism>
<comment type="caution">
    <text evidence="2">The sequence shown here is derived from an EMBL/GenBank/DDBJ whole genome shotgun (WGS) entry which is preliminary data.</text>
</comment>
<evidence type="ECO:0000313" key="2">
    <source>
        <dbReference type="EMBL" id="CAE7873027.1"/>
    </source>
</evidence>
<feature type="region of interest" description="Disordered" evidence="1">
    <location>
        <begin position="259"/>
        <end position="278"/>
    </location>
</feature>
<sequence length="357" mass="39613">MKDTEILWKRANGQFTELMTRVDQLEAGHVILTTELRERLDALREITTELRRGCGELETNTAVLMKHIGDDKAAQQLAASRKTVQAQSPLVEHAEPAHHVYGTPGVQHETDAADAADEWWDAHDDRLRYAIGAAGDLDVGSSQEIGHALEGEQDAEPFGVQYGMAEQRRTEDEAIFLANDEEAAVDFIKPEADDVAATMKYKLASVGTKLENLASKDVYDEAKRTKVPAGQGGIGGVWEVGKGYHTACARKPIFEPWGKSDTDRSEFDGTTPQLERPRAGHQRGFLNAKIQGENVYVSPPPALVKRNIVSGSVLWKLKRAPYGLHRNPKFWEHDKYAELEVKRAVNPDGQRLKLVSD</sequence>
<dbReference type="Proteomes" id="UP000601435">
    <property type="component" value="Unassembled WGS sequence"/>
</dbReference>
<dbReference type="EMBL" id="CAJNJA010061208">
    <property type="protein sequence ID" value="CAE7873027.1"/>
    <property type="molecule type" value="Genomic_DNA"/>
</dbReference>
<proteinExistence type="predicted"/>
<reference evidence="2" key="1">
    <citation type="submission" date="2021-02" db="EMBL/GenBank/DDBJ databases">
        <authorList>
            <person name="Dougan E. K."/>
            <person name="Rhodes N."/>
            <person name="Thang M."/>
            <person name="Chan C."/>
        </authorList>
    </citation>
    <scope>NUCLEOTIDE SEQUENCE</scope>
</reference>
<protein>
    <submittedName>
        <fullName evidence="2">Uncharacterized protein</fullName>
    </submittedName>
</protein>
<evidence type="ECO:0000256" key="1">
    <source>
        <dbReference type="SAM" id="MobiDB-lite"/>
    </source>
</evidence>
<name>A0A813AL70_9DINO</name>
<evidence type="ECO:0000313" key="3">
    <source>
        <dbReference type="Proteomes" id="UP000601435"/>
    </source>
</evidence>
<accession>A0A813AL70</accession>
<dbReference type="OrthoDB" id="10331254at2759"/>
<dbReference type="AlphaFoldDB" id="A0A813AL70"/>
<gene>
    <name evidence="2" type="ORF">SNEC2469_LOCUS28300</name>
</gene>